<dbReference type="RefSeq" id="WP_118703891.1">
    <property type="nucleotide sequence ID" value="NZ_CABJBN010000002.1"/>
</dbReference>
<dbReference type="InterPro" id="IPR043148">
    <property type="entry name" value="TagF_C"/>
</dbReference>
<comment type="caution">
    <text evidence="1">The sequence shown here is derived from an EMBL/GenBank/DDBJ whole genome shotgun (WGS) entry which is preliminary data.</text>
</comment>
<organism evidence="1 2">
    <name type="scientific">Weissella confusa</name>
    <name type="common">Lactobacillus confusus</name>
    <dbReference type="NCBI Taxonomy" id="1583"/>
    <lineage>
        <taxon>Bacteria</taxon>
        <taxon>Bacillati</taxon>
        <taxon>Bacillota</taxon>
        <taxon>Bacilli</taxon>
        <taxon>Lactobacillales</taxon>
        <taxon>Lactobacillaceae</taxon>
        <taxon>Weissella</taxon>
    </lineage>
</organism>
<reference evidence="1" key="1">
    <citation type="submission" date="2020-08" db="EMBL/GenBank/DDBJ databases">
        <title>Complete genome sequence of Weissella confusa strain FS54 provides insights into metabolic potential.</title>
        <authorList>
            <person name="Fhoula I."/>
            <person name="Najjari A."/>
            <person name="Lekired A."/>
            <person name="Bessrour-Aouam N."/>
            <person name="Jaballah S."/>
            <person name="Klibi N."/>
            <person name="Ouzari H.-I."/>
        </authorList>
    </citation>
    <scope>NUCLEOTIDE SEQUENCE</scope>
    <source>
        <strain evidence="1">FS54</strain>
    </source>
</reference>
<dbReference type="AlphaFoldDB" id="A0A413FRM2"/>
<gene>
    <name evidence="1" type="ORF">H7R52_15680</name>
</gene>
<name>A0A413FRM2_WEICO</name>
<dbReference type="Proteomes" id="UP000650485">
    <property type="component" value="Unassembled WGS sequence"/>
</dbReference>
<dbReference type="Gene3D" id="3.40.50.12580">
    <property type="match status" value="1"/>
</dbReference>
<evidence type="ECO:0000313" key="2">
    <source>
        <dbReference type="Proteomes" id="UP000650485"/>
    </source>
</evidence>
<accession>A0A413FRM2</accession>
<evidence type="ECO:0000313" key="1">
    <source>
        <dbReference type="EMBL" id="MBC6499566.1"/>
    </source>
</evidence>
<protein>
    <submittedName>
        <fullName evidence="1">Uncharacterized protein</fullName>
    </submittedName>
</protein>
<dbReference type="EMBL" id="JACSZT010000020">
    <property type="protein sequence ID" value="MBC6499566.1"/>
    <property type="molecule type" value="Genomic_DNA"/>
</dbReference>
<sequence>MTLKRIFQRIGRAQRPDVDYFDYLMNNIFSFGRLNQLPYTKAMAFHVNGEISFGGERSVNEAYWRIQNDELLLLDEEGKISTSFLLPKGSDVPKSLVGDFKLEKTDEPIQHELRLMGQAEVLDYLTNALSVRVNQSENKTKELLKAPILKTQHARVRLLFILNAAETLEAVLPLIKAAKVDSRFEVKVIQVARLFRNQVREDAFEQLASRLKAEDIQTVNLSASDEINFSRIKNWQPDFVLRQSEWDQDFPDEYAIENFYWTKVIYVPYIVLEEFIENPNSNLPLFTMDFYEHVWRMYLAMEPSSKAMNTLDKTFISSDIFKPVGSMKAEMIRNVVPSWPENNLNKRVLWMPHHSIGDGWFNMGTFNHVYTDMLNWTRNHPNISVVLNPHPSLPDVIGSSDFDSINTEKYNQFLDEWNALPNAGFIVGESNYPYSAAADVVLTDGISSLYEVQLQDTPIVYLERFDHVAFSEIGEKWMTGVHREQSLDGALNSVETLLGADDSLREQQIENAKMVLSETNVATKILDDMVAEFESEKLK</sequence>
<proteinExistence type="predicted"/>